<evidence type="ECO:0000256" key="1">
    <source>
        <dbReference type="SAM" id="MobiDB-lite"/>
    </source>
</evidence>
<dbReference type="RefSeq" id="WP_262563943.1">
    <property type="nucleotide sequence ID" value="NZ_JAPFCC010000001.1"/>
</dbReference>
<evidence type="ECO:0000313" key="2">
    <source>
        <dbReference type="EMBL" id="MCW7554205.1"/>
    </source>
</evidence>
<accession>A0ABT3MXU8</accession>
<proteinExistence type="predicted"/>
<feature type="region of interest" description="Disordered" evidence="1">
    <location>
        <begin position="255"/>
        <end position="281"/>
    </location>
</feature>
<evidence type="ECO:0000313" key="3">
    <source>
        <dbReference type="Proteomes" id="UP001209854"/>
    </source>
</evidence>
<dbReference type="Proteomes" id="UP001209854">
    <property type="component" value="Unassembled WGS sequence"/>
</dbReference>
<keyword evidence="3" id="KW-1185">Reference proteome</keyword>
<gene>
    <name evidence="2" type="ORF">NX722_16575</name>
</gene>
<comment type="caution">
    <text evidence="2">The sequence shown here is derived from an EMBL/GenBank/DDBJ whole genome shotgun (WGS) entry which is preliminary data.</text>
</comment>
<sequence>MTHPKGLCIHVLAVLLLFMPVHASGLLFVFKYEIKPNNAKPFTARVEITCPDPADQPQVLPVSSASTPTGTIQITTILTTESEQSDTASSSAGNGIRRIHYSLQPLPPEQIEDSETTYALLNDNDELIQQVTLDPFTLQLLEGIETLLTPAEFQQAIRAGSQPFFLALLPALIDSSSQIDYPVYQSPDEPPGSGNQASPMGLALQTFPDTQETAIIHYENFLANHRLASKVEHMETSTNQSLFTITLMECGEITSEASDTEASERTPAGGRYASSDSQNPLTASHSDVAFSGLLTTLRLILTTTQLRLSTTKPPGNFFRGRSSSI</sequence>
<name>A0ABT3MXU8_9GAMM</name>
<protein>
    <submittedName>
        <fullName evidence="2">Uncharacterized protein</fullName>
    </submittedName>
</protein>
<organism evidence="2 3">
    <name type="scientific">Endozoicomonas gorgoniicola</name>
    <dbReference type="NCBI Taxonomy" id="1234144"/>
    <lineage>
        <taxon>Bacteria</taxon>
        <taxon>Pseudomonadati</taxon>
        <taxon>Pseudomonadota</taxon>
        <taxon>Gammaproteobacteria</taxon>
        <taxon>Oceanospirillales</taxon>
        <taxon>Endozoicomonadaceae</taxon>
        <taxon>Endozoicomonas</taxon>
    </lineage>
</organism>
<reference evidence="2 3" key="1">
    <citation type="submission" date="2022-10" db="EMBL/GenBank/DDBJ databases">
        <title>High-quality genome sequences of two octocoral-associated bacteria, Endozoicomonas euniceicola EF212 and Endozoicomonas gorgoniicola PS125.</title>
        <authorList>
            <person name="Chiou Y.-J."/>
            <person name="Chen Y.-H."/>
        </authorList>
    </citation>
    <scope>NUCLEOTIDE SEQUENCE [LARGE SCALE GENOMIC DNA]</scope>
    <source>
        <strain evidence="2 3">PS125</strain>
    </source>
</reference>
<dbReference type="EMBL" id="JAPFCC010000001">
    <property type="protein sequence ID" value="MCW7554205.1"/>
    <property type="molecule type" value="Genomic_DNA"/>
</dbReference>